<accession>A0A371CI88</accession>
<reference evidence="3 4" key="1">
    <citation type="journal article" date="2018" name="Biotechnol. Biofuels">
        <title>Integrative visual omics of the white-rot fungus Polyporus brumalis exposes the biotechnological potential of its oxidative enzymes for delignifying raw plant biomass.</title>
        <authorList>
            <person name="Miyauchi S."/>
            <person name="Rancon A."/>
            <person name="Drula E."/>
            <person name="Hage H."/>
            <person name="Chaduli D."/>
            <person name="Favel A."/>
            <person name="Grisel S."/>
            <person name="Henrissat B."/>
            <person name="Herpoel-Gimbert I."/>
            <person name="Ruiz-Duenas F.J."/>
            <person name="Chevret D."/>
            <person name="Hainaut M."/>
            <person name="Lin J."/>
            <person name="Wang M."/>
            <person name="Pangilinan J."/>
            <person name="Lipzen A."/>
            <person name="Lesage-Meessen L."/>
            <person name="Navarro D."/>
            <person name="Riley R."/>
            <person name="Grigoriev I.V."/>
            <person name="Zhou S."/>
            <person name="Raouche S."/>
            <person name="Rosso M.N."/>
        </authorList>
    </citation>
    <scope>NUCLEOTIDE SEQUENCE [LARGE SCALE GENOMIC DNA]</scope>
    <source>
        <strain evidence="3 4">BRFM 1820</strain>
    </source>
</reference>
<feature type="domain" description="CxC2-like cysteine cluster KDZ transposase-associated" evidence="2">
    <location>
        <begin position="217"/>
        <end position="305"/>
    </location>
</feature>
<dbReference type="InterPro" id="IPR041457">
    <property type="entry name" value="CxC2_KDZ-assoc"/>
</dbReference>
<evidence type="ECO:0000259" key="2">
    <source>
        <dbReference type="Pfam" id="PF18803"/>
    </source>
</evidence>
<feature type="region of interest" description="Disordered" evidence="1">
    <location>
        <begin position="778"/>
        <end position="833"/>
    </location>
</feature>
<name>A0A371CI88_9APHY</name>
<dbReference type="Pfam" id="PF18758">
    <property type="entry name" value="KDZ"/>
    <property type="match status" value="1"/>
</dbReference>
<dbReference type="OrthoDB" id="2737640at2759"/>
<evidence type="ECO:0000256" key="1">
    <source>
        <dbReference type="SAM" id="MobiDB-lite"/>
    </source>
</evidence>
<sequence length="1105" mass="123552">MSAGSKRSAQPQGGTSKKQHVSFKMREIKVPGANTTAADSASEKTTMVETTSYQVYDLADGRLGMRQEDGRVSVPQAAPSDWTRSREDETFPPEVAAIVGEYPVDTPEAEEHYIGPQASRKPRARPELRAAAKVQQWLPLREEFLDELLRYYGGEYPVESQEVECAECGTTESVIFRCADCATRRLHCQACILKKHSHLPLHSLEKWHSKHWEKTALRDLGLVFQLGHDGTPCANPSEKTRRVVIGDVTGIHEVQVKFCECLDEDDTFTHQWVQLLRHGWFPATTNRPATAFTFRMLNAFQELNWHLTALKRAGRCHDPKGAKATREGELGLDCPACPHPGKNIPEGWESAPKEIRWIYTLFLMIDANFRAKLKDHGFEDYELGSGWSYYVEYTKYKAHLSNMGVQNDTSSCSAEHKAIQNANLRREGYIASGVGAVLCARHAMVRKTAAGHLPNGEKYLIMDYLLFSTILGLALMLLISYDIACQWHKKLARRARDDLPPHIATDISEKEIRYAIPKKHIRVHGPKHSRFSLNFLRWVGRTYAEGIEAHWAHMNPVALSAKEMGPGMHREHMNDHWGAWNWQKTIGFASYLVMLLREADTMYAKQSAAHESLSATFSAENIEKWKTEIEVWQEDPTKAEDPYEEQRATATLKSARLSIAEEEAKEMAAGTLPPHDVTPGVFLQVGLEIEEQQRAIRTRDKNLSSTDNNLAATQEKRNTLKSRIETWQGLQDLHMPIVQQFRHTGDPAALAAVLESAQARQAAEAAAGANTASQIPARVSGLGTSPAPASATGPPPTATPRSSPSLHAPETPPILLDTTPAPAPQREDTRKAEDVPLWLPFNVSGTGQRTIGKVRTLFSKFQDKVRRAADRYRAARAALESLNKGGDWEVRFKVLRDADLRGPGREGDTGTSEGRFEVSWIWLVPRGPAMAQPDSSDADADLDPTEFLENMKVEWARSQARAERWGEERVLLLEEMRRVVEFFEWKALWWRAQVRRRAKASESPALQRGLSSYAEYQASVYERMASHCAHTWVPYFRQRGGDLPAWCAHFNVPEKKDKGRKRGGSSRGSMPSTVRAGTSASTAVPGEVSSDSGSESSDDSSGDQD</sequence>
<protein>
    <recommendedName>
        <fullName evidence="2">CxC2-like cysteine cluster KDZ transposase-associated domain-containing protein</fullName>
    </recommendedName>
</protein>
<dbReference type="PANTHER" id="PTHR33096">
    <property type="entry name" value="CXC2 DOMAIN-CONTAINING PROTEIN"/>
    <property type="match status" value="1"/>
</dbReference>
<dbReference type="STRING" id="139420.A0A371CI88"/>
<feature type="compositionally biased region" description="Polar residues" evidence="1">
    <location>
        <begin position="33"/>
        <end position="47"/>
    </location>
</feature>
<dbReference type="Pfam" id="PF18803">
    <property type="entry name" value="CxC2"/>
    <property type="match status" value="1"/>
</dbReference>
<dbReference type="EMBL" id="KZ857604">
    <property type="protein sequence ID" value="RDX39980.1"/>
    <property type="molecule type" value="Genomic_DNA"/>
</dbReference>
<evidence type="ECO:0000313" key="4">
    <source>
        <dbReference type="Proteomes" id="UP000256964"/>
    </source>
</evidence>
<feature type="compositionally biased region" description="Acidic residues" evidence="1">
    <location>
        <begin position="1096"/>
        <end position="1105"/>
    </location>
</feature>
<feature type="compositionally biased region" description="Polar residues" evidence="1">
    <location>
        <begin position="1"/>
        <end position="16"/>
    </location>
</feature>
<dbReference type="Proteomes" id="UP000256964">
    <property type="component" value="Unassembled WGS sequence"/>
</dbReference>
<feature type="compositionally biased region" description="Polar residues" evidence="1">
    <location>
        <begin position="1070"/>
        <end position="1082"/>
    </location>
</feature>
<feature type="region of interest" description="Disordered" evidence="1">
    <location>
        <begin position="1"/>
        <end position="47"/>
    </location>
</feature>
<evidence type="ECO:0000313" key="3">
    <source>
        <dbReference type="EMBL" id="RDX39980.1"/>
    </source>
</evidence>
<dbReference type="InterPro" id="IPR040521">
    <property type="entry name" value="KDZ"/>
</dbReference>
<proteinExistence type="predicted"/>
<gene>
    <name evidence="3" type="ORF">OH76DRAFT_1423978</name>
</gene>
<dbReference type="AlphaFoldDB" id="A0A371CI88"/>
<dbReference type="PANTHER" id="PTHR33096:SF1">
    <property type="entry name" value="CXC1-LIKE CYSTEINE CLUSTER ASSOCIATED WITH KDZ TRANSPOSASES DOMAIN-CONTAINING PROTEIN"/>
    <property type="match status" value="1"/>
</dbReference>
<organism evidence="3 4">
    <name type="scientific">Lentinus brumalis</name>
    <dbReference type="NCBI Taxonomy" id="2498619"/>
    <lineage>
        <taxon>Eukaryota</taxon>
        <taxon>Fungi</taxon>
        <taxon>Dikarya</taxon>
        <taxon>Basidiomycota</taxon>
        <taxon>Agaricomycotina</taxon>
        <taxon>Agaricomycetes</taxon>
        <taxon>Polyporales</taxon>
        <taxon>Polyporaceae</taxon>
        <taxon>Lentinus</taxon>
    </lineage>
</organism>
<feature type="region of interest" description="Disordered" evidence="1">
    <location>
        <begin position="1055"/>
        <end position="1105"/>
    </location>
</feature>
<keyword evidence="4" id="KW-1185">Reference proteome</keyword>